<reference evidence="2" key="1">
    <citation type="submission" date="2019-08" db="EMBL/GenBank/DDBJ databases">
        <authorList>
            <person name="Kucharzyk K."/>
            <person name="Murdoch R.W."/>
            <person name="Higgins S."/>
            <person name="Loffler F."/>
        </authorList>
    </citation>
    <scope>NUCLEOTIDE SEQUENCE</scope>
</reference>
<accession>A0A645D7F4</accession>
<dbReference type="InterPro" id="IPR005025">
    <property type="entry name" value="FMN_Rdtase-like_dom"/>
</dbReference>
<dbReference type="SUPFAM" id="SSF52218">
    <property type="entry name" value="Flavoproteins"/>
    <property type="match status" value="1"/>
</dbReference>
<comment type="caution">
    <text evidence="2">The sequence shown here is derived from an EMBL/GenBank/DDBJ whole genome shotgun (WGS) entry which is preliminary data.</text>
</comment>
<protein>
    <submittedName>
        <fullName evidence="2">2-hydroxy-1,4-benzoquinone reductase</fullName>
        <ecNumber evidence="2">1.6.5.7</ecNumber>
    </submittedName>
</protein>
<gene>
    <name evidence="2" type="ORF">SDC9_132259</name>
</gene>
<sequence length="185" mass="20179">MSKPRIGIVVGSASKSSINMQLAKALVQLVADEAEFELIDIAHLPIYNRDNDAALAPAVVTFKDQIRAKDGMLFVTPEHNRSIPALLKNALDTGSRPPSDRAWNGIPAAIIGTSPGGPATSMAQQHLRNILVFLNMPAMPQPEGFIQWKEGLVDANGQIGEASRQFLTTYMQKFIAWVKLHPRQA</sequence>
<dbReference type="AlphaFoldDB" id="A0A645D7F4"/>
<keyword evidence="2" id="KW-0560">Oxidoreductase</keyword>
<dbReference type="GO" id="GO:0010181">
    <property type="term" value="F:FMN binding"/>
    <property type="evidence" value="ECO:0007669"/>
    <property type="project" value="TreeGrafter"/>
</dbReference>
<evidence type="ECO:0000313" key="2">
    <source>
        <dbReference type="EMBL" id="MPM85181.1"/>
    </source>
</evidence>
<dbReference type="GO" id="GO:0050625">
    <property type="term" value="F:2-hydroxy-1,4-benzoquinone reductase (NADH) activity"/>
    <property type="evidence" value="ECO:0007669"/>
    <property type="project" value="UniProtKB-EC"/>
</dbReference>
<dbReference type="PANTHER" id="PTHR30543:SF21">
    <property type="entry name" value="NAD(P)H-DEPENDENT FMN REDUCTASE LOT6"/>
    <property type="match status" value="1"/>
</dbReference>
<dbReference type="InterPro" id="IPR029039">
    <property type="entry name" value="Flavoprotein-like_sf"/>
</dbReference>
<evidence type="ECO:0000259" key="1">
    <source>
        <dbReference type="Pfam" id="PF03358"/>
    </source>
</evidence>
<proteinExistence type="predicted"/>
<dbReference type="EC" id="1.6.5.7" evidence="2"/>
<dbReference type="Gene3D" id="3.40.50.360">
    <property type="match status" value="1"/>
</dbReference>
<name>A0A645D7F4_9ZZZZ</name>
<dbReference type="InterPro" id="IPR050712">
    <property type="entry name" value="NAD(P)H-dep_reductase"/>
</dbReference>
<dbReference type="EMBL" id="VSSQ01033545">
    <property type="protein sequence ID" value="MPM85181.1"/>
    <property type="molecule type" value="Genomic_DNA"/>
</dbReference>
<dbReference type="Pfam" id="PF03358">
    <property type="entry name" value="FMN_red"/>
    <property type="match status" value="1"/>
</dbReference>
<dbReference type="GO" id="GO:0005829">
    <property type="term" value="C:cytosol"/>
    <property type="evidence" value="ECO:0007669"/>
    <property type="project" value="TreeGrafter"/>
</dbReference>
<feature type="domain" description="NADPH-dependent FMN reductase-like" evidence="1">
    <location>
        <begin position="4"/>
        <end position="143"/>
    </location>
</feature>
<organism evidence="2">
    <name type="scientific">bioreactor metagenome</name>
    <dbReference type="NCBI Taxonomy" id="1076179"/>
    <lineage>
        <taxon>unclassified sequences</taxon>
        <taxon>metagenomes</taxon>
        <taxon>ecological metagenomes</taxon>
    </lineage>
</organism>
<dbReference type="PANTHER" id="PTHR30543">
    <property type="entry name" value="CHROMATE REDUCTASE"/>
    <property type="match status" value="1"/>
</dbReference>